<comment type="domain">
    <text evidence="7">Subfamily III proteins have a conserved RTxK motif about 40-50 residues from the C-terminus; the threonine may be replaced by serine or cysteine.</text>
</comment>
<evidence type="ECO:0000256" key="3">
    <source>
        <dbReference type="ARBA" id="ARBA00022723"/>
    </source>
</evidence>
<dbReference type="InterPro" id="IPR039763">
    <property type="entry name" value="ARMT1"/>
</dbReference>
<dbReference type="PANTHER" id="PTHR12260">
    <property type="entry name" value="DAMAGE-CONTROL PHOSPHATASE ARMT1"/>
    <property type="match status" value="1"/>
</dbReference>
<evidence type="ECO:0000313" key="10">
    <source>
        <dbReference type="Proteomes" id="UP000038010"/>
    </source>
</evidence>
<dbReference type="VEuPathDB" id="FungiDB:AB675_658"/>
<dbReference type="Gene3D" id="3.40.50.10880">
    <property type="entry name" value="Uncharacterised protein PF01937, DUF89, domain 3"/>
    <property type="match status" value="1"/>
</dbReference>
<dbReference type="AlphaFoldDB" id="A0A0N1HI87"/>
<sequence>MAAETARIRWPRIVQDMIDDVESTIRDQDHSLVVAEDGTKIARRLTDLKRDIIDDKPLTTLPSQASPDFQWVNDRIEESNSWSWLDSPWLFTECYMYSRVRSIFLESSSWKTYDVFERQKKSTFINSQVAVQELALRYIDTVSELADSRMTPEQQSALFLEMAQVALWGNATDLSMLTHLSIEDLQSLQGRETIQKQQRNIVDNDLPQVWAYLTSAEFTSGERMIDIVLDNSGFELFTDMVFAAYLLEFNIAKRIRFHVKDFPWFVSDAMTSDVQWLLEALKSTQYFANRACMDALSSRLEGLFEDGKIEIASHWFWTAGSSYHEMHERAPELVADLKSRDLVIFKGDLHYRKLTNDGLWPHLTSFKRALGPLVRQGGPRILSLRTNKADVCVGLESEEQLKELEAECPNGGWVRNGKYAVASFTKGD</sequence>
<dbReference type="GeneID" id="28738760"/>
<evidence type="ECO:0000313" key="9">
    <source>
        <dbReference type="EMBL" id="KPI45975.1"/>
    </source>
</evidence>
<evidence type="ECO:0000256" key="1">
    <source>
        <dbReference type="ARBA" id="ARBA00001326"/>
    </source>
</evidence>
<evidence type="ECO:0000256" key="2">
    <source>
        <dbReference type="ARBA" id="ARBA00009519"/>
    </source>
</evidence>
<dbReference type="Pfam" id="PF01937">
    <property type="entry name" value="ARMT1-like_dom"/>
    <property type="match status" value="1"/>
</dbReference>
<evidence type="ECO:0000259" key="8">
    <source>
        <dbReference type="Pfam" id="PF01937"/>
    </source>
</evidence>
<dbReference type="GO" id="GO:0006974">
    <property type="term" value="P:DNA damage response"/>
    <property type="evidence" value="ECO:0007669"/>
    <property type="project" value="TreeGrafter"/>
</dbReference>
<dbReference type="Gene3D" id="1.20.930.60">
    <property type="match status" value="1"/>
</dbReference>
<dbReference type="OrthoDB" id="541375at2759"/>
<accession>A0A0N1HI87</accession>
<dbReference type="EMBL" id="LFJN01000001">
    <property type="protein sequence ID" value="KPI45975.1"/>
    <property type="molecule type" value="Genomic_DNA"/>
</dbReference>
<dbReference type="PANTHER" id="PTHR12260:SF6">
    <property type="entry name" value="DAMAGE-CONTROL PHOSPHATASE ARMT1"/>
    <property type="match status" value="1"/>
</dbReference>
<comment type="cofactor">
    <cofactor evidence="7">
        <name>Mn(2+)</name>
        <dbReference type="ChEBI" id="CHEBI:29035"/>
    </cofactor>
    <cofactor evidence="7">
        <name>Ni(2+)</name>
        <dbReference type="ChEBI" id="CHEBI:49786"/>
    </cofactor>
</comment>
<dbReference type="GO" id="GO:0103026">
    <property type="term" value="F:fructose-1-phosphatase activity"/>
    <property type="evidence" value="ECO:0007669"/>
    <property type="project" value="RHEA"/>
</dbReference>
<dbReference type="SUPFAM" id="SSF111321">
    <property type="entry name" value="AF1104-like"/>
    <property type="match status" value="1"/>
</dbReference>
<gene>
    <name evidence="9" type="ORF">AB675_658</name>
</gene>
<feature type="domain" description="Damage-control phosphatase ARMT1-like metal-binding" evidence="8">
    <location>
        <begin position="5"/>
        <end position="400"/>
    </location>
</feature>
<dbReference type="Proteomes" id="UP000038010">
    <property type="component" value="Unassembled WGS sequence"/>
</dbReference>
<reference evidence="9 10" key="1">
    <citation type="submission" date="2015-06" db="EMBL/GenBank/DDBJ databases">
        <title>Draft genome of the ant-associated black yeast Phialophora attae CBS 131958.</title>
        <authorList>
            <person name="Moreno L.F."/>
            <person name="Stielow B.J."/>
            <person name="de Hoog S."/>
            <person name="Vicente V.A."/>
            <person name="Weiss V.A."/>
            <person name="de Vries M."/>
            <person name="Cruz L.M."/>
            <person name="Souza E.M."/>
        </authorList>
    </citation>
    <scope>NUCLEOTIDE SEQUENCE [LARGE SCALE GENOMIC DNA]</scope>
    <source>
        <strain evidence="9 10">CBS 131958</strain>
    </source>
</reference>
<evidence type="ECO:0000256" key="5">
    <source>
        <dbReference type="ARBA" id="ARBA00023211"/>
    </source>
</evidence>
<evidence type="ECO:0000256" key="4">
    <source>
        <dbReference type="ARBA" id="ARBA00022801"/>
    </source>
</evidence>
<protein>
    <recommendedName>
        <fullName evidence="7">Sugar phosphate phosphatase</fullName>
        <ecNumber evidence="7">3.1.3.-</ecNumber>
    </recommendedName>
</protein>
<dbReference type="GO" id="GO:0005634">
    <property type="term" value="C:nucleus"/>
    <property type="evidence" value="ECO:0007669"/>
    <property type="project" value="TreeGrafter"/>
</dbReference>
<name>A0A0N1HI87_9EURO</name>
<dbReference type="InterPro" id="IPR036075">
    <property type="entry name" value="ARMT-1-like_metal-bd_sf"/>
</dbReference>
<comment type="similarity">
    <text evidence="2 7">Belongs to the damage-control phosphatase family. Sugar phosphate phosphatase III subfamily.</text>
</comment>
<dbReference type="RefSeq" id="XP_018005938.1">
    <property type="nucleotide sequence ID" value="XM_018146890.1"/>
</dbReference>
<dbReference type="EC" id="3.1.3.-" evidence="7"/>
<organism evidence="9 10">
    <name type="scientific">Cyphellophora attinorum</name>
    <dbReference type="NCBI Taxonomy" id="1664694"/>
    <lineage>
        <taxon>Eukaryota</taxon>
        <taxon>Fungi</taxon>
        <taxon>Dikarya</taxon>
        <taxon>Ascomycota</taxon>
        <taxon>Pezizomycotina</taxon>
        <taxon>Eurotiomycetes</taxon>
        <taxon>Chaetothyriomycetidae</taxon>
        <taxon>Chaetothyriales</taxon>
        <taxon>Cyphellophoraceae</taxon>
        <taxon>Cyphellophora</taxon>
    </lineage>
</organism>
<comment type="function">
    <text evidence="7">Metal-dependent phosphatase that shows phosphatase activity against several substrates, including fructose-1-phosphate and fructose-6-phosphate. Its preference for fructose-1-phosphate, a strong glycating agent that causes DNA damage rather than a canonical yeast metabolite, suggests a damage-control function in hexose phosphate metabolism.</text>
</comment>
<keyword evidence="4 7" id="KW-0378">Hydrolase</keyword>
<keyword evidence="10" id="KW-1185">Reference proteome</keyword>
<dbReference type="GO" id="GO:0097023">
    <property type="term" value="F:fructose 6-phosphate aldolase activity"/>
    <property type="evidence" value="ECO:0007669"/>
    <property type="project" value="RHEA"/>
</dbReference>
<comment type="catalytic activity">
    <reaction evidence="6 7">
        <text>beta-D-fructose 6-phosphate = dihydroxyacetone + D-glyceraldehyde 3-phosphate</text>
        <dbReference type="Rhea" id="RHEA:28002"/>
        <dbReference type="ChEBI" id="CHEBI:16016"/>
        <dbReference type="ChEBI" id="CHEBI:57634"/>
        <dbReference type="ChEBI" id="CHEBI:59776"/>
    </reaction>
</comment>
<evidence type="ECO:0000256" key="7">
    <source>
        <dbReference type="RuleBase" id="RU367030"/>
    </source>
</evidence>
<proteinExistence type="inferred from homology"/>
<keyword evidence="3 7" id="KW-0479">Metal-binding</keyword>
<comment type="catalytic activity">
    <reaction evidence="1 7">
        <text>beta-D-fructose 1-phosphate + H2O = D-fructose + phosphate</text>
        <dbReference type="Rhea" id="RHEA:35603"/>
        <dbReference type="ChEBI" id="CHEBI:15377"/>
        <dbReference type="ChEBI" id="CHEBI:37721"/>
        <dbReference type="ChEBI" id="CHEBI:43474"/>
        <dbReference type="ChEBI" id="CHEBI:138881"/>
    </reaction>
</comment>
<evidence type="ECO:0000256" key="6">
    <source>
        <dbReference type="ARBA" id="ARBA00048809"/>
    </source>
</evidence>
<keyword evidence="5 7" id="KW-0464">Manganese</keyword>
<dbReference type="GO" id="GO:0046872">
    <property type="term" value="F:metal ion binding"/>
    <property type="evidence" value="ECO:0007669"/>
    <property type="project" value="UniProtKB-UniRule"/>
</dbReference>
<dbReference type="InterPro" id="IPR002791">
    <property type="entry name" value="ARMT1-like_metal-bd"/>
</dbReference>
<comment type="caution">
    <text evidence="9">The sequence shown here is derived from an EMBL/GenBank/DDBJ whole genome shotgun (WGS) entry which is preliminary data.</text>
</comment>